<keyword evidence="1" id="KW-0812">Transmembrane</keyword>
<accession>A0A8B8AYL5</accession>
<feature type="transmembrane region" description="Helical" evidence="1">
    <location>
        <begin position="119"/>
        <end position="141"/>
    </location>
</feature>
<evidence type="ECO:0000256" key="1">
    <source>
        <dbReference type="SAM" id="Phobius"/>
    </source>
</evidence>
<proteinExistence type="predicted"/>
<gene>
    <name evidence="3" type="primary">LOC111105414</name>
</gene>
<dbReference type="GeneID" id="111105414"/>
<sequence>MAETCTYNQIWNGSKCIECRDGYYGTFCDQKCADGSYGRQCGKKCQCPIDQCNHETGCKIDEKSSATSYNPTSGTRLFSAKSVNSTKFIVSTENTYATSSNAFKTPEITSSNNSFSLNLQISTIGGIIALLLLALTTKSFLKLYLKRKERAHQMSVKTESVQEEDFYQELNDEVNETNEHLHHRNYHQLKHGDSVTNKSNKNKENYMHYQQIDEKCDASNMSDLSSINLLENKSEQHSYLEVLDSDAPYETPFIDGSISVISQNNQDPTSQYLDAVHNEGSSTQGIKSDNSEFVDSDAYLDVTNEYMQ</sequence>
<organism evidence="2 3">
    <name type="scientific">Crassostrea virginica</name>
    <name type="common">Eastern oyster</name>
    <dbReference type="NCBI Taxonomy" id="6565"/>
    <lineage>
        <taxon>Eukaryota</taxon>
        <taxon>Metazoa</taxon>
        <taxon>Spiralia</taxon>
        <taxon>Lophotrochozoa</taxon>
        <taxon>Mollusca</taxon>
        <taxon>Bivalvia</taxon>
        <taxon>Autobranchia</taxon>
        <taxon>Pteriomorphia</taxon>
        <taxon>Ostreida</taxon>
        <taxon>Ostreoidea</taxon>
        <taxon>Ostreidae</taxon>
        <taxon>Crassostrea</taxon>
    </lineage>
</organism>
<dbReference type="RefSeq" id="XP_022295409.1">
    <property type="nucleotide sequence ID" value="XM_022439701.1"/>
</dbReference>
<dbReference type="Gene3D" id="2.170.300.10">
    <property type="entry name" value="Tie2 ligand-binding domain superfamily"/>
    <property type="match status" value="1"/>
</dbReference>
<dbReference type="AlphaFoldDB" id="A0A8B8AYL5"/>
<protein>
    <submittedName>
        <fullName evidence="3">Multiple epidermal growth factor-like domains protein 10</fullName>
    </submittedName>
</protein>
<dbReference type="OrthoDB" id="6214549at2759"/>
<keyword evidence="2" id="KW-1185">Reference proteome</keyword>
<name>A0A8B8AYL5_CRAVI</name>
<keyword evidence="1" id="KW-0472">Membrane</keyword>
<keyword evidence="1" id="KW-1133">Transmembrane helix</keyword>
<dbReference type="Proteomes" id="UP000694844">
    <property type="component" value="Chromosome 7"/>
</dbReference>
<dbReference type="KEGG" id="cvn:111105414"/>
<evidence type="ECO:0000313" key="2">
    <source>
        <dbReference type="Proteomes" id="UP000694844"/>
    </source>
</evidence>
<evidence type="ECO:0000313" key="3">
    <source>
        <dbReference type="RefSeq" id="XP_022295409.1"/>
    </source>
</evidence>
<reference evidence="3" key="1">
    <citation type="submission" date="2025-08" db="UniProtKB">
        <authorList>
            <consortium name="RefSeq"/>
        </authorList>
    </citation>
    <scope>IDENTIFICATION</scope>
    <source>
        <tissue evidence="3">Whole sample</tissue>
    </source>
</reference>